<evidence type="ECO:0000313" key="4">
    <source>
        <dbReference type="Proteomes" id="UP000015453"/>
    </source>
</evidence>
<dbReference type="Gene3D" id="1.10.245.10">
    <property type="entry name" value="SWIB/MDM2 domain"/>
    <property type="match status" value="1"/>
</dbReference>
<dbReference type="OrthoDB" id="10263741at2759"/>
<reference evidence="3 4" key="1">
    <citation type="journal article" date="2013" name="BMC Genomics">
        <title>The miniature genome of a carnivorous plant Genlisea aurea contains a low number of genes and short non-coding sequences.</title>
        <authorList>
            <person name="Leushkin E.V."/>
            <person name="Sutormin R.A."/>
            <person name="Nabieva E.R."/>
            <person name="Penin A.A."/>
            <person name="Kondrashov A.S."/>
            <person name="Logacheva M.D."/>
        </authorList>
    </citation>
    <scope>NUCLEOTIDE SEQUENCE [LARGE SCALE GENOMIC DNA]</scope>
</reference>
<feature type="compositionally biased region" description="Low complexity" evidence="1">
    <location>
        <begin position="55"/>
        <end position="76"/>
    </location>
</feature>
<dbReference type="Pfam" id="PF02201">
    <property type="entry name" value="SWIB"/>
    <property type="match status" value="1"/>
</dbReference>
<dbReference type="EMBL" id="AUSU01003458">
    <property type="protein sequence ID" value="EPS66818.1"/>
    <property type="molecule type" value="Genomic_DNA"/>
</dbReference>
<proteinExistence type="predicted"/>
<dbReference type="CDD" id="cd10568">
    <property type="entry name" value="SWIB_like"/>
    <property type="match status" value="1"/>
</dbReference>
<feature type="compositionally biased region" description="Low complexity" evidence="1">
    <location>
        <begin position="10"/>
        <end position="26"/>
    </location>
</feature>
<dbReference type="SUPFAM" id="SSF47592">
    <property type="entry name" value="SWIB/MDM2 domain"/>
    <property type="match status" value="1"/>
</dbReference>
<keyword evidence="4" id="KW-1185">Reference proteome</keyword>
<dbReference type="InterPro" id="IPR019835">
    <property type="entry name" value="SWIB_domain"/>
</dbReference>
<protein>
    <recommendedName>
        <fullName evidence="2">DM2 domain-containing protein</fullName>
    </recommendedName>
</protein>
<dbReference type="InterPro" id="IPR036885">
    <property type="entry name" value="SWIB_MDM2_dom_sf"/>
</dbReference>
<gene>
    <name evidence="3" type="ORF">M569_07956</name>
</gene>
<comment type="caution">
    <text evidence="3">The sequence shown here is derived from an EMBL/GenBank/DDBJ whole genome shotgun (WGS) entry which is preliminary data.</text>
</comment>
<sequence length="502" mass="55729">QQMPVNNHNQQQPAAAVAASSQSQPQGRPYFPGHFHLSEPQAEVYGGASRGGQTAVGISSSPSISTTPSSGTAATVKRVQKPPSRPSGGASAQGTASLMKTMELAPAPLRRKRKLPDKAILYKVAAMYPETSLFTQLLDFEARIDAILSRKKAEISESLRNPVCIKRVLRIYVFNTYSSETKESSSEKENSGPTSSWSLRIIGRILEDGKDPELGDHLSKGSNRPYPKFSSFFKKITIYLDQSLYPDNHVIVWDSSRSPALHKGFEVKRRGDQEFTAVIRFEMSYAPERFKLSPALQEVLGIELETRPRIMTALWHYVKSKKLQIPGDSSYFACDAALKKVFGDDRLKFSMVNQKIAPHITSPGPIHLEHRMKLSGPTPSGNSCYDVPVDVPLSTAGSMSNFLTDLDRNEEIDPLDETVSSCMKKIHEHYRRRAFFLGFSHSPAEFINALIASQARDLKLVAGDATGEIEKEKRAGFYEQSWVEDAVIRYLNRKSSEASGNK</sequence>
<evidence type="ECO:0000313" key="3">
    <source>
        <dbReference type="EMBL" id="EPS66818.1"/>
    </source>
</evidence>
<feature type="region of interest" description="Disordered" evidence="1">
    <location>
        <begin position="1"/>
        <end position="96"/>
    </location>
</feature>
<dbReference type="SMART" id="SM00151">
    <property type="entry name" value="SWIB"/>
    <property type="match status" value="1"/>
</dbReference>
<dbReference type="AlphaFoldDB" id="S8DUD0"/>
<evidence type="ECO:0000256" key="1">
    <source>
        <dbReference type="SAM" id="MobiDB-lite"/>
    </source>
</evidence>
<dbReference type="InterPro" id="IPR003121">
    <property type="entry name" value="SWIB_MDM2_domain"/>
</dbReference>
<dbReference type="Proteomes" id="UP000015453">
    <property type="component" value="Unassembled WGS sequence"/>
</dbReference>
<name>S8DUD0_9LAMI</name>
<evidence type="ECO:0000259" key="2">
    <source>
        <dbReference type="PROSITE" id="PS51925"/>
    </source>
</evidence>
<accession>S8DUD0</accession>
<dbReference type="PANTHER" id="PTHR13844">
    <property type="entry name" value="SWI/SNF-RELATED MATRIX-ASSOCIATED ACTIN-DEPENDENT REGULATOR OF CHROMATIN SUBFAMILY D"/>
    <property type="match status" value="1"/>
</dbReference>
<organism evidence="3 4">
    <name type="scientific">Genlisea aurea</name>
    <dbReference type="NCBI Taxonomy" id="192259"/>
    <lineage>
        <taxon>Eukaryota</taxon>
        <taxon>Viridiplantae</taxon>
        <taxon>Streptophyta</taxon>
        <taxon>Embryophyta</taxon>
        <taxon>Tracheophyta</taxon>
        <taxon>Spermatophyta</taxon>
        <taxon>Magnoliopsida</taxon>
        <taxon>eudicotyledons</taxon>
        <taxon>Gunneridae</taxon>
        <taxon>Pentapetalae</taxon>
        <taxon>asterids</taxon>
        <taxon>lamiids</taxon>
        <taxon>Lamiales</taxon>
        <taxon>Lentibulariaceae</taxon>
        <taxon>Genlisea</taxon>
    </lineage>
</organism>
<feature type="non-terminal residue" evidence="3">
    <location>
        <position position="1"/>
    </location>
</feature>
<dbReference type="PROSITE" id="PS51925">
    <property type="entry name" value="SWIB_MDM2"/>
    <property type="match status" value="1"/>
</dbReference>
<feature type="domain" description="DM2" evidence="2">
    <location>
        <begin position="285"/>
        <end position="362"/>
    </location>
</feature>